<accession>A0ABP7XHA4</accession>
<dbReference type="EMBL" id="BAABCW010000005">
    <property type="protein sequence ID" value="GAA4116756.1"/>
    <property type="molecule type" value="Genomic_DNA"/>
</dbReference>
<evidence type="ECO:0000313" key="2">
    <source>
        <dbReference type="Proteomes" id="UP001500459"/>
    </source>
</evidence>
<gene>
    <name evidence="1" type="ORF">GCM10022393_17570</name>
</gene>
<reference evidence="2" key="1">
    <citation type="journal article" date="2019" name="Int. J. Syst. Evol. Microbiol.">
        <title>The Global Catalogue of Microorganisms (GCM) 10K type strain sequencing project: providing services to taxonomists for standard genome sequencing and annotation.</title>
        <authorList>
            <consortium name="The Broad Institute Genomics Platform"/>
            <consortium name="The Broad Institute Genome Sequencing Center for Infectious Disease"/>
            <person name="Wu L."/>
            <person name="Ma J."/>
        </authorList>
    </citation>
    <scope>NUCLEOTIDE SEQUENCE [LARGE SCALE GENOMIC DNA]</scope>
    <source>
        <strain evidence="2">JCM 17106</strain>
    </source>
</reference>
<sequence>MGETNFKLFEIQIGDIWNFEKKVFLSTRIGIDHILDLQKNVKDIIIDKGEPFLTYQEDQDTYNEQVQFIQQSAELKDSIRLSYFASGDSLFYYNQKIQIPKEDEDFDFWFVLKLSQYHERIKYIDVFLKHHLEYTYANHKLDFHNFLVLLLRQYKNTFLTPEIFYTCEEFMEQLIDEFEEFNIKKKPTFPKKTTRPRMSGTIKSFSLKILKEHPDYFERNKHIYNVFYELVNHGFIHQDTEER</sequence>
<organism evidence="1 2">
    <name type="scientific">Aquimarina addita</name>
    <dbReference type="NCBI Taxonomy" id="870485"/>
    <lineage>
        <taxon>Bacteria</taxon>
        <taxon>Pseudomonadati</taxon>
        <taxon>Bacteroidota</taxon>
        <taxon>Flavobacteriia</taxon>
        <taxon>Flavobacteriales</taxon>
        <taxon>Flavobacteriaceae</taxon>
        <taxon>Aquimarina</taxon>
    </lineage>
</organism>
<keyword evidence="2" id="KW-1185">Reference proteome</keyword>
<evidence type="ECO:0000313" key="1">
    <source>
        <dbReference type="EMBL" id="GAA4116756.1"/>
    </source>
</evidence>
<dbReference type="Proteomes" id="UP001500459">
    <property type="component" value="Unassembled WGS sequence"/>
</dbReference>
<dbReference type="RefSeq" id="WP_344926549.1">
    <property type="nucleotide sequence ID" value="NZ_BAABCW010000005.1"/>
</dbReference>
<protein>
    <submittedName>
        <fullName evidence="1">Uncharacterized protein</fullName>
    </submittedName>
</protein>
<name>A0ABP7XHA4_9FLAO</name>
<proteinExistence type="predicted"/>
<comment type="caution">
    <text evidence="1">The sequence shown here is derived from an EMBL/GenBank/DDBJ whole genome shotgun (WGS) entry which is preliminary data.</text>
</comment>